<keyword evidence="6" id="KW-0967">Endosome</keyword>
<evidence type="ECO:0000256" key="5">
    <source>
        <dbReference type="ARBA" id="ARBA00022490"/>
    </source>
</evidence>
<name>A0A8K0GI63_IGNLU</name>
<feature type="region of interest" description="Disordered" evidence="7">
    <location>
        <begin position="98"/>
        <end position="129"/>
    </location>
</feature>
<dbReference type="SUPFAM" id="SSF49562">
    <property type="entry name" value="C2 domain (Calcium/lipid-binding domain, CaLB)"/>
    <property type="match status" value="2"/>
</dbReference>
<evidence type="ECO:0000256" key="4">
    <source>
        <dbReference type="ARBA" id="ARBA00022483"/>
    </source>
</evidence>
<dbReference type="Proteomes" id="UP000801492">
    <property type="component" value="Unassembled WGS sequence"/>
</dbReference>
<dbReference type="PRINTS" id="PR00360">
    <property type="entry name" value="C2DOMAIN"/>
</dbReference>
<evidence type="ECO:0000256" key="6">
    <source>
        <dbReference type="ARBA" id="ARBA00022753"/>
    </source>
</evidence>
<protein>
    <recommendedName>
        <fullName evidence="13">Protein unc-13 homolog 4B</fullName>
    </recommendedName>
</protein>
<evidence type="ECO:0000256" key="1">
    <source>
        <dbReference type="ARBA" id="ARBA00004496"/>
    </source>
</evidence>
<dbReference type="InterPro" id="IPR014770">
    <property type="entry name" value="Munc13_1"/>
</dbReference>
<evidence type="ECO:0000313" key="12">
    <source>
        <dbReference type="Proteomes" id="UP000801492"/>
    </source>
</evidence>
<evidence type="ECO:0000259" key="9">
    <source>
        <dbReference type="PROSITE" id="PS51258"/>
    </source>
</evidence>
<proteinExistence type="inferred from homology"/>
<comment type="caution">
    <text evidence="11">The sequence shown here is derived from an EMBL/GenBank/DDBJ whole genome shotgun (WGS) entry which is preliminary data.</text>
</comment>
<dbReference type="GO" id="GO:0006887">
    <property type="term" value="P:exocytosis"/>
    <property type="evidence" value="ECO:0007669"/>
    <property type="project" value="UniProtKB-KW"/>
</dbReference>
<dbReference type="InterPro" id="IPR035892">
    <property type="entry name" value="C2_domain_sf"/>
</dbReference>
<dbReference type="OrthoDB" id="67700at2759"/>
<dbReference type="CDD" id="cd04009">
    <property type="entry name" value="C2B_Munc13-like"/>
    <property type="match status" value="1"/>
</dbReference>
<dbReference type="InterPro" id="IPR014772">
    <property type="entry name" value="Munc13_dom-2"/>
</dbReference>
<dbReference type="PANTHER" id="PTHR45999">
    <property type="entry name" value="UNC-13-4A, ISOFORM B"/>
    <property type="match status" value="1"/>
</dbReference>
<comment type="similarity">
    <text evidence="3">Belongs to the unc-13 family.</text>
</comment>
<feature type="domain" description="C2" evidence="8">
    <location>
        <begin position="1009"/>
        <end position="1134"/>
    </location>
</feature>
<evidence type="ECO:0000313" key="11">
    <source>
        <dbReference type="EMBL" id="KAF2898858.1"/>
    </source>
</evidence>
<evidence type="ECO:0000259" key="8">
    <source>
        <dbReference type="PROSITE" id="PS50004"/>
    </source>
</evidence>
<dbReference type="PROSITE" id="PS51259">
    <property type="entry name" value="MHD2"/>
    <property type="match status" value="1"/>
</dbReference>
<dbReference type="Gene3D" id="2.60.40.150">
    <property type="entry name" value="C2 domain"/>
    <property type="match status" value="2"/>
</dbReference>
<evidence type="ECO:0008006" key="13">
    <source>
        <dbReference type="Google" id="ProtNLM"/>
    </source>
</evidence>
<dbReference type="SMART" id="SM00239">
    <property type="entry name" value="C2"/>
    <property type="match status" value="2"/>
</dbReference>
<evidence type="ECO:0000259" key="10">
    <source>
        <dbReference type="PROSITE" id="PS51259"/>
    </source>
</evidence>
<evidence type="ECO:0000256" key="7">
    <source>
        <dbReference type="SAM" id="MobiDB-lite"/>
    </source>
</evidence>
<feature type="domain" description="MHD2" evidence="10">
    <location>
        <begin position="889"/>
        <end position="994"/>
    </location>
</feature>
<dbReference type="PANTHER" id="PTHR45999:SF2">
    <property type="entry name" value="PROTEIN UNC-13 HOMOLOG 4B"/>
    <property type="match status" value="1"/>
</dbReference>
<dbReference type="GO" id="GO:0005770">
    <property type="term" value="C:late endosome"/>
    <property type="evidence" value="ECO:0007669"/>
    <property type="project" value="UniProtKB-SubCell"/>
</dbReference>
<sequence>MATENAEDEMWKSVYDKLKKQKSLDDIAHEKRIQQVDGGFFERFGSMLQEHSELATEQEYQENLRVHEAAAQIIPHLSIGEGESTEIKIDETIPEDVLGEQSSDTISIDNELTISSLDSEQGEGEGDDKSDYFAVGMNIEELYSEILYEILHNVGCDVSYEVGQTALFSYIQEAFKIPNEKHNELLSAAERKEPPELLLNVEVIEAKDLVAKDSNGLSDPFVTLYLASNASRRYNTSVKPETLNPVWEEHFALPVSEKNCDDMLCLEVWDFDPAETVREKFGKIFSVKGVRGARKLLKEIAVTATMGQHENELVGTARIPLKSIPSSGMTMWYSLDKKSKINRRGVVKVRLSFGSEKNSQVAAQEYKHLLQVLLLHELESAQICVWNWKGNFSPQGDVLLTQHKIQSGLSPTDIALAQWTVYSSVHRDHPLSFSVFSQLLDKIIKPLQLSTVAEDDVKMFWDSTKKLLPSCFATIRKIRKRKVNAKVAAQQLLEVLNIISKLSCLEPPEGTDLFPSNMYGWLSYKEEGPNWDIRGTLNDAVAKGARDWFRYILENNTKQDDTEEETLIYLNKIIQLVRTDLQKAVEFYDKMFQEVVNLQYAKTLYNLYQAEVATLVEPQIVTICKSLKKISYEWNCIPSDTTSEPLALGTKLFELYLALQRFVILGKGLNPTESETYHIRNFHKWFHGGVAQWLDIAVFKALQRIDKAVELDNLTPVDDTVKYSSSALDTLTIFHQIKIFWDQLNWPDVEGSYTFIAKIIDDICRCCVFYADKVDHKVDGMGEIQDSYEKRFEVTREWCLAINNIDYVGQSLKPFAEQLGLEDILKQLADIRCLLEAQRCRETLQTVLDNSIDTVKNKIIELLETVARKMTPAMKKLLIEGAELLHQDSNSIDKVMRYLDNNLATLHEELNEDNFERILEIIWDYLGNILTDLIQSNIERRRPPSFFANLRETLELMVKCFKQTEETSTCGNLRRVQYLLEINGMETTQLIHQVHLDRWKEQQKLKTSPYGELTVRLQFQNHDLKIEVINARDLIPMDSNGFSDSFVRIFLLPEEKFTNVQKPKTQTHNKNLFPLYDETFTLNLSPEQRKVADGLVLFSVKDKDFLGMNNQFIGETFVHFNEIPDTTNPITSLSQVRLLLNRPTNFTTDAIKALENRQGDKLAKEFVKRLKQKKW</sequence>
<dbReference type="InterPro" id="IPR052095">
    <property type="entry name" value="UNC-13_domain"/>
</dbReference>
<keyword evidence="5" id="KW-0963">Cytoplasm</keyword>
<gene>
    <name evidence="11" type="ORF">ILUMI_07316</name>
</gene>
<evidence type="ECO:0000256" key="2">
    <source>
        <dbReference type="ARBA" id="ARBA00004603"/>
    </source>
</evidence>
<keyword evidence="12" id="KW-1185">Reference proteome</keyword>
<dbReference type="EMBL" id="VTPC01003218">
    <property type="protein sequence ID" value="KAF2898858.1"/>
    <property type="molecule type" value="Genomic_DNA"/>
</dbReference>
<dbReference type="AlphaFoldDB" id="A0A8K0GI63"/>
<feature type="domain" description="C2" evidence="8">
    <location>
        <begin position="180"/>
        <end position="306"/>
    </location>
</feature>
<dbReference type="InterPro" id="IPR000008">
    <property type="entry name" value="C2_dom"/>
</dbReference>
<dbReference type="Gene3D" id="1.10.357.50">
    <property type="match status" value="1"/>
</dbReference>
<accession>A0A8K0GI63</accession>
<dbReference type="GO" id="GO:0099503">
    <property type="term" value="C:secretory vesicle"/>
    <property type="evidence" value="ECO:0007669"/>
    <property type="project" value="TreeGrafter"/>
</dbReference>
<comment type="subcellular location">
    <subcellularLocation>
        <location evidence="1">Cytoplasm</location>
    </subcellularLocation>
    <subcellularLocation>
        <location evidence="2">Late endosome</location>
    </subcellularLocation>
</comment>
<evidence type="ECO:0000256" key="3">
    <source>
        <dbReference type="ARBA" id="ARBA00005823"/>
    </source>
</evidence>
<dbReference type="PROSITE" id="PS51258">
    <property type="entry name" value="MHD1"/>
    <property type="match status" value="1"/>
</dbReference>
<reference evidence="11" key="1">
    <citation type="submission" date="2019-08" db="EMBL/GenBank/DDBJ databases">
        <title>The genome of the North American firefly Photinus pyralis.</title>
        <authorList>
            <consortium name="Photinus pyralis genome working group"/>
            <person name="Fallon T.R."/>
            <person name="Sander Lower S.E."/>
            <person name="Weng J.-K."/>
        </authorList>
    </citation>
    <scope>NUCLEOTIDE SEQUENCE</scope>
    <source>
        <strain evidence="11">TRF0915ILg1</strain>
        <tissue evidence="11">Whole body</tissue>
    </source>
</reference>
<organism evidence="11 12">
    <name type="scientific">Ignelater luminosus</name>
    <name type="common">Cucubano</name>
    <name type="synonym">Pyrophorus luminosus</name>
    <dbReference type="NCBI Taxonomy" id="2038154"/>
    <lineage>
        <taxon>Eukaryota</taxon>
        <taxon>Metazoa</taxon>
        <taxon>Ecdysozoa</taxon>
        <taxon>Arthropoda</taxon>
        <taxon>Hexapoda</taxon>
        <taxon>Insecta</taxon>
        <taxon>Pterygota</taxon>
        <taxon>Neoptera</taxon>
        <taxon>Endopterygota</taxon>
        <taxon>Coleoptera</taxon>
        <taxon>Polyphaga</taxon>
        <taxon>Elateriformia</taxon>
        <taxon>Elateroidea</taxon>
        <taxon>Elateridae</taxon>
        <taxon>Agrypninae</taxon>
        <taxon>Pyrophorini</taxon>
        <taxon>Ignelater</taxon>
    </lineage>
</organism>
<dbReference type="Pfam" id="PF00168">
    <property type="entry name" value="C2"/>
    <property type="match status" value="2"/>
</dbReference>
<feature type="domain" description="MHD1" evidence="9">
    <location>
        <begin position="653"/>
        <end position="774"/>
    </location>
</feature>
<dbReference type="PROSITE" id="PS50004">
    <property type="entry name" value="C2"/>
    <property type="match status" value="2"/>
</dbReference>
<feature type="compositionally biased region" description="Polar residues" evidence="7">
    <location>
        <begin position="100"/>
        <end position="119"/>
    </location>
</feature>
<keyword evidence="4" id="KW-0268">Exocytosis</keyword>